<organism evidence="3 4">
    <name type="scientific">Luteolibacter arcticus</name>
    <dbReference type="NCBI Taxonomy" id="1581411"/>
    <lineage>
        <taxon>Bacteria</taxon>
        <taxon>Pseudomonadati</taxon>
        <taxon>Verrucomicrobiota</taxon>
        <taxon>Verrucomicrobiia</taxon>
        <taxon>Verrucomicrobiales</taxon>
        <taxon>Verrucomicrobiaceae</taxon>
        <taxon>Luteolibacter</taxon>
    </lineage>
</organism>
<evidence type="ECO:0000256" key="2">
    <source>
        <dbReference type="SAM" id="MobiDB-lite"/>
    </source>
</evidence>
<dbReference type="InterPro" id="IPR013425">
    <property type="entry name" value="Autotrns_rpt"/>
</dbReference>
<keyword evidence="1" id="KW-0732">Signal</keyword>
<proteinExistence type="predicted"/>
<dbReference type="EMBL" id="JAPDDT010000009">
    <property type="protein sequence ID" value="MCW1924588.1"/>
    <property type="molecule type" value="Genomic_DNA"/>
</dbReference>
<name>A0ABT3GM53_9BACT</name>
<evidence type="ECO:0000313" key="3">
    <source>
        <dbReference type="EMBL" id="MCW1924588.1"/>
    </source>
</evidence>
<dbReference type="Proteomes" id="UP001320876">
    <property type="component" value="Unassembled WGS sequence"/>
</dbReference>
<accession>A0ABT3GM53</accession>
<keyword evidence="4" id="KW-1185">Reference proteome</keyword>
<evidence type="ECO:0000256" key="1">
    <source>
        <dbReference type="ARBA" id="ARBA00022729"/>
    </source>
</evidence>
<protein>
    <submittedName>
        <fullName evidence="3">Autotransporter-associated beta strand repeat-containing protein</fullName>
    </submittedName>
</protein>
<dbReference type="SUPFAM" id="SSF51126">
    <property type="entry name" value="Pectin lyase-like"/>
    <property type="match status" value="1"/>
</dbReference>
<evidence type="ECO:0000313" key="4">
    <source>
        <dbReference type="Proteomes" id="UP001320876"/>
    </source>
</evidence>
<dbReference type="NCBIfam" id="TIGR02601">
    <property type="entry name" value="autotrns_rpt"/>
    <property type="match status" value="3"/>
</dbReference>
<dbReference type="RefSeq" id="WP_264488697.1">
    <property type="nucleotide sequence ID" value="NZ_JAPDDT010000009.1"/>
</dbReference>
<reference evidence="3 4" key="1">
    <citation type="submission" date="2022-10" db="EMBL/GenBank/DDBJ databases">
        <title>Luteolibacter arcticus strain CCTCC AB 2014275, whole genome shotgun sequencing project.</title>
        <authorList>
            <person name="Zhao G."/>
            <person name="Shen L."/>
        </authorList>
    </citation>
    <scope>NUCLEOTIDE SEQUENCE [LARGE SCALE GENOMIC DNA]</scope>
    <source>
        <strain evidence="3 4">CCTCC AB 2014275</strain>
    </source>
</reference>
<comment type="caution">
    <text evidence="3">The sequence shown here is derived from an EMBL/GenBank/DDBJ whole genome shotgun (WGS) entry which is preliminary data.</text>
</comment>
<dbReference type="InterPro" id="IPR011050">
    <property type="entry name" value="Pectin_lyase_fold/virulence"/>
</dbReference>
<sequence>MKATTRVAASAPQAKPTIPKSPMKTQLAILSPLTRSSLIACASLCAATSAYADQTWSGATNADWNTASNWTSAVPTAGDVAIFNAASTANLATTASASSAVAGVSVVDPAAAVSMTSQANTTVSPTAAVTADNATDTFTYSVAPATPLANGDRVTFTVTTLPTGMTAGATYFVVNASPTTFQISTTAGGAAVNFTANGATVVVNGVVLANNATDSFSYSSAFYPTAFVNNTLVSFGAQTAPTGLTPGILYFVVNATATTFQVSNSAGGAPVDFTTDGLSLRAFGNNSPHFTIGGSGINLSAATQNLTIAPAKLVLSASQTWNVGTGRLLTISGTSASTGSTSALTKSGAGILQLNASQLSPSGSVLLSGGETRANAGNFVNLFNSAPITFENGASLTHFNGTGTVTILSNVVVASGHSGTINMGDRIGWGNNDATVETLTGAGTLTLNAATTVSRDDIAADMTAFTGTINFTGSGNVRLFINGGKVGAGFTNSTVDLAGTVNLNPQTNSGGNTINIGKLTGTSTTASLGGGSAGSPNYNVGGLGADSTFDGLISGNASLTKSGAGTLTLTNAALAYTGTTTVSGGTLKLNGTKTGIGATSVSGGTLAGTGTSAGTTTITGTGILAPGDGGIGNINFANLTLSSASILNLQFGVGNDTATVQSGGTLNLASGATVDVNGFGTDGTYTIINTTGATVVGTASTALTAVNGAGGKVYSFSATANAIQMTISGSDPTNYWKIDGGGSWNVAGNWTKNVVPNASGAIAKFGPGPSGLGGFFTEFGIAITMDVNRTVGTLAFNDVTDTVVTIDPGASGILSFDNGASPSILTNIAGNHIINAPIVVDADDLTVDIGDTYLLTVNGTVSGSGAALTKNGLGTLVLAGSNSYDGGTILNGGTIDINSTTSLGNTSGALTFSGGTLRLAAALAGETRSYEITGANNALIDTNGNDLGYDGVISPTGGATGGLSKGGIGVLNLSAAQTYTGTTTLTAGGLNLNAGGSTNGGATNISGGSNFTVAGGSLTAGALSSVTGAAFNITSGTATFNAGLNANTGNNNLNYVIHVGGGTFTSSFVTMGRSSTIINNPVAGSPDIGLYVDGGIANITGALTLGITGSLSSVSARIENGSLTVGGPVTLQVSSGDRWTVFDVNGGTFTSTDAVTGVQIGSGLIGSSAFLVRNGTAAAERILLTQATASTETSRLHVTGGALYVGSGGIVGNNNAGTGILEVLLGGGTLGAKAPWTSSVAATLTGPATIKAADALNAAQDITLSGAVGGTGSLTKTGAGALNLTGTYDYTGNTTVSTGTLSLNTGTLADASTVDVSATGSAVLNLSFSGTDIVAGFSIDGAPQATGTWGSLTSSATHKTARITGDGILNVGGAADPFTDWIDDFPAVGALTAKTDDPDSDGLTNLEEFALDGNPANGNATGKVRSRIETVGADKVLVITLPVRNTATFGGSPSKTATVDDITYTIEGSNNLTLFDQGVTEIAVSAEGMPTPLTEGWTYHTFRLDGAIGGVTPRGPRGFLRITIEDAP</sequence>
<gene>
    <name evidence="3" type="ORF">OKA05_18635</name>
</gene>
<dbReference type="Pfam" id="PF12951">
    <property type="entry name" value="PATR"/>
    <property type="match status" value="4"/>
</dbReference>
<feature type="region of interest" description="Disordered" evidence="2">
    <location>
        <begin position="1"/>
        <end position="20"/>
    </location>
</feature>